<organism evidence="1">
    <name type="scientific">marine metagenome</name>
    <dbReference type="NCBI Taxonomy" id="408172"/>
    <lineage>
        <taxon>unclassified sequences</taxon>
        <taxon>metagenomes</taxon>
        <taxon>ecological metagenomes</taxon>
    </lineage>
</organism>
<name>A0A382D781_9ZZZZ</name>
<gene>
    <name evidence="1" type="ORF">METZ01_LOCUS186959</name>
</gene>
<evidence type="ECO:0000313" key="1">
    <source>
        <dbReference type="EMBL" id="SVB34105.1"/>
    </source>
</evidence>
<reference evidence="1" key="1">
    <citation type="submission" date="2018-05" db="EMBL/GenBank/DDBJ databases">
        <authorList>
            <person name="Lanie J.A."/>
            <person name="Ng W.-L."/>
            <person name="Kazmierczak K.M."/>
            <person name="Andrzejewski T.M."/>
            <person name="Davidsen T.M."/>
            <person name="Wayne K.J."/>
            <person name="Tettelin H."/>
            <person name="Glass J.I."/>
            <person name="Rusch D."/>
            <person name="Podicherti R."/>
            <person name="Tsui H.-C.T."/>
            <person name="Winkler M.E."/>
        </authorList>
    </citation>
    <scope>NUCLEOTIDE SEQUENCE</scope>
</reference>
<dbReference type="EMBL" id="UINC01037903">
    <property type="protein sequence ID" value="SVB34105.1"/>
    <property type="molecule type" value="Genomic_DNA"/>
</dbReference>
<dbReference type="AlphaFoldDB" id="A0A382D781"/>
<accession>A0A382D781</accession>
<protein>
    <submittedName>
        <fullName evidence="1">Uncharacterized protein</fullName>
    </submittedName>
</protein>
<proteinExistence type="predicted"/>
<sequence length="27" mass="3028">MLVGIDQRQGLDVLEEVGRHVVLPRVV</sequence>